<keyword evidence="12" id="KW-1185">Reference proteome</keyword>
<accession>A0A225VLW3</accession>
<dbReference type="InterPro" id="IPR051320">
    <property type="entry name" value="Viral_Replic_Matur_Polypro"/>
</dbReference>
<evidence type="ECO:0000256" key="1">
    <source>
        <dbReference type="ARBA" id="ARBA00022670"/>
    </source>
</evidence>
<dbReference type="PANTHER" id="PTHR33064">
    <property type="entry name" value="POL PROTEIN"/>
    <property type="match status" value="1"/>
</dbReference>
<dbReference type="GO" id="GO:0003964">
    <property type="term" value="F:RNA-directed DNA polymerase activity"/>
    <property type="evidence" value="ECO:0007669"/>
    <property type="project" value="UniProtKB-KW"/>
</dbReference>
<dbReference type="InterPro" id="IPR041373">
    <property type="entry name" value="RT_RNaseH"/>
</dbReference>
<keyword evidence="2" id="KW-0808">Transferase</keyword>
<dbReference type="GO" id="GO:0006508">
    <property type="term" value="P:proteolysis"/>
    <property type="evidence" value="ECO:0007669"/>
    <property type="project" value="UniProtKB-KW"/>
</dbReference>
<evidence type="ECO:0000256" key="4">
    <source>
        <dbReference type="ARBA" id="ARBA00022722"/>
    </source>
</evidence>
<keyword evidence="5" id="KW-0064">Aspartyl protease</keyword>
<comment type="caution">
    <text evidence="11">The sequence shown here is derived from an EMBL/GenBank/DDBJ whole genome shotgun (WGS) entry which is preliminary data.</text>
</comment>
<dbReference type="PANTHER" id="PTHR33064:SF37">
    <property type="entry name" value="RIBONUCLEASE H"/>
    <property type="match status" value="1"/>
</dbReference>
<dbReference type="AlphaFoldDB" id="A0A225VLW3"/>
<gene>
    <name evidence="11" type="ORF">PHMEG_00021434</name>
</gene>
<evidence type="ECO:0000259" key="10">
    <source>
        <dbReference type="Pfam" id="PF17917"/>
    </source>
</evidence>
<keyword evidence="1" id="KW-0645">Protease</keyword>
<proteinExistence type="predicted"/>
<keyword evidence="6" id="KW-0255">Endonuclease</keyword>
<evidence type="ECO:0000256" key="6">
    <source>
        <dbReference type="ARBA" id="ARBA00022759"/>
    </source>
</evidence>
<feature type="region of interest" description="Disordered" evidence="9">
    <location>
        <begin position="29"/>
        <end position="49"/>
    </location>
</feature>
<feature type="domain" description="Reverse transcriptase RNase H-like" evidence="10">
    <location>
        <begin position="84"/>
        <end position="179"/>
    </location>
</feature>
<evidence type="ECO:0000256" key="8">
    <source>
        <dbReference type="ARBA" id="ARBA00022918"/>
    </source>
</evidence>
<sequence>MQSFMGILYELREVELAELEKPSDLRKIMDQNDPITRNNDPPELPPAEPLDERWIRTHKAFPTLKTKIAATPILRHSDDTRMPVVIVYASDWAIFASLMQEHDGIYHPVAFASRTLNPNKPNYNVTEKEVLALLRILDLYYNLLVGREIQVLTRHSTLAWLFKSAGLQSRLGQWSALLAPWTLEITRCTKGEDQILG</sequence>
<dbReference type="STRING" id="4795.A0A225VLW3"/>
<dbReference type="Pfam" id="PF17917">
    <property type="entry name" value="RT_RNaseH"/>
    <property type="match status" value="1"/>
</dbReference>
<keyword evidence="3" id="KW-0548">Nucleotidyltransferase</keyword>
<protein>
    <submittedName>
        <fullName evidence="11">Reverse transcriptase</fullName>
    </submittedName>
</protein>
<evidence type="ECO:0000313" key="12">
    <source>
        <dbReference type="Proteomes" id="UP000198211"/>
    </source>
</evidence>
<dbReference type="SUPFAM" id="SSF56672">
    <property type="entry name" value="DNA/RNA polymerases"/>
    <property type="match status" value="1"/>
</dbReference>
<keyword evidence="8 11" id="KW-0695">RNA-directed DNA polymerase</keyword>
<evidence type="ECO:0000313" key="11">
    <source>
        <dbReference type="EMBL" id="OWZ06322.1"/>
    </source>
</evidence>
<evidence type="ECO:0000256" key="3">
    <source>
        <dbReference type="ARBA" id="ARBA00022695"/>
    </source>
</evidence>
<keyword evidence="7" id="KW-0378">Hydrolase</keyword>
<dbReference type="GO" id="GO:0004519">
    <property type="term" value="F:endonuclease activity"/>
    <property type="evidence" value="ECO:0007669"/>
    <property type="project" value="UniProtKB-KW"/>
</dbReference>
<dbReference type="Proteomes" id="UP000198211">
    <property type="component" value="Unassembled WGS sequence"/>
</dbReference>
<evidence type="ECO:0000256" key="2">
    <source>
        <dbReference type="ARBA" id="ARBA00022679"/>
    </source>
</evidence>
<evidence type="ECO:0000256" key="9">
    <source>
        <dbReference type="SAM" id="MobiDB-lite"/>
    </source>
</evidence>
<name>A0A225VLW3_9STRA</name>
<dbReference type="OrthoDB" id="123377at2759"/>
<reference evidence="12" key="1">
    <citation type="submission" date="2017-03" db="EMBL/GenBank/DDBJ databases">
        <title>Phytopthora megakarya and P. palmivora, two closely related causual agents of cacao black pod achieved similar genome size and gene model numbers by different mechanisms.</title>
        <authorList>
            <person name="Ali S."/>
            <person name="Shao J."/>
            <person name="Larry D.J."/>
            <person name="Kronmiller B."/>
            <person name="Shen D."/>
            <person name="Strem M.D."/>
            <person name="Melnick R.L."/>
            <person name="Guiltinan M.J."/>
            <person name="Tyler B.M."/>
            <person name="Meinhardt L.W."/>
            <person name="Bailey B.A."/>
        </authorList>
    </citation>
    <scope>NUCLEOTIDE SEQUENCE [LARGE SCALE GENOMIC DNA]</scope>
    <source>
        <strain evidence="12">zdho120</strain>
    </source>
</reference>
<dbReference type="InterPro" id="IPR043502">
    <property type="entry name" value="DNA/RNA_pol_sf"/>
</dbReference>
<evidence type="ECO:0000256" key="7">
    <source>
        <dbReference type="ARBA" id="ARBA00022801"/>
    </source>
</evidence>
<evidence type="ECO:0000256" key="5">
    <source>
        <dbReference type="ARBA" id="ARBA00022750"/>
    </source>
</evidence>
<keyword evidence="4" id="KW-0540">Nuclease</keyword>
<organism evidence="11 12">
    <name type="scientific">Phytophthora megakarya</name>
    <dbReference type="NCBI Taxonomy" id="4795"/>
    <lineage>
        <taxon>Eukaryota</taxon>
        <taxon>Sar</taxon>
        <taxon>Stramenopiles</taxon>
        <taxon>Oomycota</taxon>
        <taxon>Peronosporomycetes</taxon>
        <taxon>Peronosporales</taxon>
        <taxon>Peronosporaceae</taxon>
        <taxon>Phytophthora</taxon>
    </lineage>
</organism>
<dbReference type="EMBL" id="NBNE01004013">
    <property type="protein sequence ID" value="OWZ06322.1"/>
    <property type="molecule type" value="Genomic_DNA"/>
</dbReference>
<dbReference type="GO" id="GO:0004190">
    <property type="term" value="F:aspartic-type endopeptidase activity"/>
    <property type="evidence" value="ECO:0007669"/>
    <property type="project" value="UniProtKB-KW"/>
</dbReference>